<proteinExistence type="predicted"/>
<accession>A0A8H5XAP9</accession>
<reference evidence="1 2" key="1">
    <citation type="submission" date="2020-05" db="EMBL/GenBank/DDBJ databases">
        <title>Identification and distribution of gene clusters putatively required for synthesis of sphingolipid metabolism inhibitors in phylogenetically diverse species of the filamentous fungus Fusarium.</title>
        <authorList>
            <person name="Kim H.-S."/>
            <person name="Busman M."/>
            <person name="Brown D.W."/>
            <person name="Divon H."/>
            <person name="Uhlig S."/>
            <person name="Proctor R.H."/>
        </authorList>
    </citation>
    <scope>NUCLEOTIDE SEQUENCE [LARGE SCALE GENOMIC DNA]</scope>
    <source>
        <strain evidence="1 2">NRRL 25311</strain>
    </source>
</reference>
<protein>
    <submittedName>
        <fullName evidence="1">Uncharacterized protein</fullName>
    </submittedName>
</protein>
<sequence>MKDLKTEGHIYIKPECELCDQTIHTDDWTVALLGNEDGLSPSYLTNKFLFPESQDVVEIADELILCQSLKCEMCETAHPSVTVHANCYRVFKQSYCQEDAMDAIWVASAWKAPWRHRPPQRKPQLDLTEMALVSIGGPVAEAIGISGLALLPSEVLQMVRSYIPDNLLWRYSPIQNIAEEMSRPFQNPFEPQHDTNRFTLAAVKAWKRESRGDGYYL</sequence>
<dbReference type="EMBL" id="JAAOAK010000122">
    <property type="protein sequence ID" value="KAF5688143.1"/>
    <property type="molecule type" value="Genomic_DNA"/>
</dbReference>
<organism evidence="1 2">
    <name type="scientific">Fusarium denticulatum</name>
    <dbReference type="NCBI Taxonomy" id="48507"/>
    <lineage>
        <taxon>Eukaryota</taxon>
        <taxon>Fungi</taxon>
        <taxon>Dikarya</taxon>
        <taxon>Ascomycota</taxon>
        <taxon>Pezizomycotina</taxon>
        <taxon>Sordariomycetes</taxon>
        <taxon>Hypocreomycetidae</taxon>
        <taxon>Hypocreales</taxon>
        <taxon>Nectriaceae</taxon>
        <taxon>Fusarium</taxon>
        <taxon>Fusarium fujikuroi species complex</taxon>
    </lineage>
</organism>
<evidence type="ECO:0000313" key="2">
    <source>
        <dbReference type="Proteomes" id="UP000562682"/>
    </source>
</evidence>
<evidence type="ECO:0000313" key="1">
    <source>
        <dbReference type="EMBL" id="KAF5688143.1"/>
    </source>
</evidence>
<keyword evidence="2" id="KW-1185">Reference proteome</keyword>
<comment type="caution">
    <text evidence="1">The sequence shown here is derived from an EMBL/GenBank/DDBJ whole genome shotgun (WGS) entry which is preliminary data.</text>
</comment>
<dbReference type="AlphaFoldDB" id="A0A8H5XAP9"/>
<gene>
    <name evidence="1" type="ORF">FDENT_4985</name>
</gene>
<name>A0A8H5XAP9_9HYPO</name>
<dbReference type="Proteomes" id="UP000562682">
    <property type="component" value="Unassembled WGS sequence"/>
</dbReference>